<accession>A0A0N8BSI2</accession>
<evidence type="ECO:0000256" key="2">
    <source>
        <dbReference type="SAM" id="MobiDB-lite"/>
    </source>
</evidence>
<feature type="compositionally biased region" description="Basic and acidic residues" evidence="2">
    <location>
        <begin position="816"/>
        <end position="830"/>
    </location>
</feature>
<reference evidence="3" key="1">
    <citation type="submission" date="2015-10" db="EMBL/GenBank/DDBJ databases">
        <title>EvidentialGene: Evidence-directed Construction of Complete mRNA Transcriptomes without Genomes.</title>
        <authorList>
            <person name="Gilbert D.G."/>
        </authorList>
    </citation>
    <scope>NUCLEOTIDE SEQUENCE</scope>
</reference>
<feature type="region of interest" description="Disordered" evidence="2">
    <location>
        <begin position="571"/>
        <end position="619"/>
    </location>
</feature>
<dbReference type="InterPro" id="IPR010473">
    <property type="entry name" value="GTPase-bd"/>
</dbReference>
<feature type="region of interest" description="Disordered" evidence="2">
    <location>
        <begin position="929"/>
        <end position="976"/>
    </location>
</feature>
<dbReference type="GO" id="GO:0030866">
    <property type="term" value="P:cortical actin cytoskeleton organization"/>
    <property type="evidence" value="ECO:0007669"/>
    <property type="project" value="TreeGrafter"/>
</dbReference>
<dbReference type="InterPro" id="IPR011989">
    <property type="entry name" value="ARM-like"/>
</dbReference>
<evidence type="ECO:0000256" key="1">
    <source>
        <dbReference type="SAM" id="Coils"/>
    </source>
</evidence>
<dbReference type="PANTHER" id="PTHR45857">
    <property type="entry name" value="FORMIN-LIKE PROTEIN"/>
    <property type="match status" value="1"/>
</dbReference>
<protein>
    <submittedName>
        <fullName evidence="3">Leucine-rich repeat-containing protein</fullName>
    </submittedName>
</protein>
<dbReference type="SMART" id="SM01139">
    <property type="entry name" value="Drf_FH3"/>
    <property type="match status" value="1"/>
</dbReference>
<dbReference type="GO" id="GO:0005829">
    <property type="term" value="C:cytosol"/>
    <property type="evidence" value="ECO:0007669"/>
    <property type="project" value="TreeGrafter"/>
</dbReference>
<proteinExistence type="predicted"/>
<dbReference type="Gene3D" id="1.25.10.10">
    <property type="entry name" value="Leucine-rich Repeat Variant"/>
    <property type="match status" value="1"/>
</dbReference>
<evidence type="ECO:0000313" key="3">
    <source>
        <dbReference type="EMBL" id="JAN04014.1"/>
    </source>
</evidence>
<feature type="region of interest" description="Disordered" evidence="2">
    <location>
        <begin position="803"/>
        <end position="839"/>
    </location>
</feature>
<dbReference type="GO" id="GO:0008360">
    <property type="term" value="P:regulation of cell shape"/>
    <property type="evidence" value="ECO:0007669"/>
    <property type="project" value="TreeGrafter"/>
</dbReference>
<dbReference type="AlphaFoldDB" id="A0A0N8BSI2"/>
<dbReference type="SMART" id="SM01140">
    <property type="entry name" value="Drf_GBD"/>
    <property type="match status" value="1"/>
</dbReference>
<dbReference type="GO" id="GO:0051015">
    <property type="term" value="F:actin filament binding"/>
    <property type="evidence" value="ECO:0007669"/>
    <property type="project" value="TreeGrafter"/>
</dbReference>
<dbReference type="GO" id="GO:0016477">
    <property type="term" value="P:cell migration"/>
    <property type="evidence" value="ECO:0007669"/>
    <property type="project" value="TreeGrafter"/>
</dbReference>
<dbReference type="PROSITE" id="PS51232">
    <property type="entry name" value="GBD_FH3"/>
    <property type="match status" value="1"/>
</dbReference>
<dbReference type="SUPFAM" id="SSF48371">
    <property type="entry name" value="ARM repeat"/>
    <property type="match status" value="1"/>
</dbReference>
<dbReference type="InterPro" id="IPR014768">
    <property type="entry name" value="GBD/FH3_dom"/>
</dbReference>
<feature type="region of interest" description="Disordered" evidence="2">
    <location>
        <begin position="528"/>
        <end position="547"/>
    </location>
</feature>
<feature type="compositionally biased region" description="Polar residues" evidence="2">
    <location>
        <begin position="499"/>
        <end position="522"/>
    </location>
</feature>
<dbReference type="PANTHER" id="PTHR45857:SF9">
    <property type="entry name" value="MULTIPLE WING HAIRS, ISOFORM C"/>
    <property type="match status" value="1"/>
</dbReference>
<feature type="compositionally biased region" description="Polar residues" evidence="2">
    <location>
        <begin position="571"/>
        <end position="582"/>
    </location>
</feature>
<sequence>MKSLNGQTEREPSPSVETYWVVDVFGQNDKVKRKSRRPPTLNPEDYTTFLRKVLSTTNANGGVGSAVDKLYGKDSQMSAEIRSKLSHSVTVTSASDRDGRPNNKLAPDVSDILKKLRLDLFFSFASFCKEFAGETCDGIALLMDLLRTIQMAQVELNGSNKELSNVRANRRSLIRNASTDELEVLLSLYQLCLANGHVPGKDHGLSRLMAHNAGFYGLALALVSNLTRTRSLALQLMTALCKMPGGHSRVSEALTTLRLNMGESVRLKLLSGIVNSTASRVESLIASNEDGLTGGGDVAYNTDTALRFLVEAMAFLNSFVQSAPDLRNQVVIQWEVEEAALNIHALAQVADTVRSPLAAQLRQELSAWSENQINIALLLDRLTNVTSTNEALRKDLLSLRSRLLALESEKKRFSEFENDMKKRCADLETELTTLRINTPVASFSSIGIQATDFRMEEKITSERSHYDWYNIGDCHMSCDDEDYDIDDVIEELNNIVNSAESDMNTEKNSSNCGSTSKDSGSFTEEHLVPKYLPRPPPRPESKKSLAVSPNAVHLDDLTGETSDFPLATVISATPESTRTSSDSDAEAGPTEISRKKITQNFFRQSKADNEDEGDDDKTFNSSVCESDWNKTQILRRNIRKSFGSVEGSNSRELSMEDMTEEKIKPDILRAIPTRLFHKSWDVLEARSPMYTDDMVIPSSANMNDGPHMPTTRRRHASVDNINALQRESPIFIHPMVHHPNLRDRATEEMMMFEQHQQQRFLMGHSPLSQHMFRHPDHFRDSTMSPVDPAAHLGDLQVGDVFSFPGQYSGHSGRGSSRTEHGSRKSKRNQDIDGCNTSKPGSRNSFAFASLIPGFIKSSFGSSRDSSSKSSREEWENFHTDKVLMKDYRQHFQPHQSILPSVLRHSSELDMSPAEFWPPSFQAMPFRNIPQPLSEADPRRSQRNRSIRVSSPAQIGRGIHSNASRIAKLMDHPSGMY</sequence>
<dbReference type="InterPro" id="IPR010472">
    <property type="entry name" value="FH3_dom"/>
</dbReference>
<feature type="region of interest" description="Disordered" evidence="2">
    <location>
        <begin position="499"/>
        <end position="523"/>
    </location>
</feature>
<feature type="coiled-coil region" evidence="1">
    <location>
        <begin position="389"/>
        <end position="437"/>
    </location>
</feature>
<dbReference type="OrthoDB" id="6427809at2759"/>
<dbReference type="InterPro" id="IPR043592">
    <property type="entry name" value="FMNL_animal"/>
</dbReference>
<name>A0A0N8BSI2_9CRUS</name>
<dbReference type="EMBL" id="GDIQ01090723">
    <property type="protein sequence ID" value="JAN04014.1"/>
    <property type="molecule type" value="Transcribed_RNA"/>
</dbReference>
<organism evidence="3">
    <name type="scientific">Daphnia magna</name>
    <dbReference type="NCBI Taxonomy" id="35525"/>
    <lineage>
        <taxon>Eukaryota</taxon>
        <taxon>Metazoa</taxon>
        <taxon>Ecdysozoa</taxon>
        <taxon>Arthropoda</taxon>
        <taxon>Crustacea</taxon>
        <taxon>Branchiopoda</taxon>
        <taxon>Diplostraca</taxon>
        <taxon>Cladocera</taxon>
        <taxon>Anomopoda</taxon>
        <taxon>Daphniidae</taxon>
        <taxon>Daphnia</taxon>
    </lineage>
</organism>
<dbReference type="InterPro" id="IPR016024">
    <property type="entry name" value="ARM-type_fold"/>
</dbReference>
<keyword evidence="1" id="KW-0175">Coiled coil</keyword>
<dbReference type="GO" id="GO:0031267">
    <property type="term" value="F:small GTPase binding"/>
    <property type="evidence" value="ECO:0007669"/>
    <property type="project" value="InterPro"/>
</dbReference>